<evidence type="ECO:0000313" key="1">
    <source>
        <dbReference type="EMBL" id="TFK61319.1"/>
    </source>
</evidence>
<sequence>MRGKKRKTSQRGTVAASLQTPPTTTLVSFPNELLLWIFQCLGDRTLYHLGLQCRRLNLLALPIFIHRHCPKAHNGDLDLSDPLHSSILYAAICCAISITHIEWFPATLLCMPLKQLKTLSDIVESKGSLRSISIRLTDLVLPSPLFGSREQGERECKVLTMALRNLLSVALDKGCSSMRIYGSWGDRYLFLRTRDSQTKDVDNASSDPWSRKLPGPQSLKPSEVEGDDSGELAHHPTLTNLTSIGLDSLLFFEETWQHWTLRLCNTAPITRLSIDTSAFNLTNKAPNWDVLLPKFHLTGLTSFTITGTVSKPENLAVFLERHAPTLESLSIRIQKCYYAWWDLSMSSNPRRLDHKGVYNDSICHLPGFNFPRLLRLSLGDIDADWFLTSVLNATPLEGPRPYLPNLRRLDLYSSSDLVAGDCKLNKALNALTALVSQVVQAAGQAAITAGIQKDDLHWNWHSIFDTDPYWFSTLDISSARPSSDLLA</sequence>
<proteinExistence type="predicted"/>
<organism evidence="1 2">
    <name type="scientific">Pluteus cervinus</name>
    <dbReference type="NCBI Taxonomy" id="181527"/>
    <lineage>
        <taxon>Eukaryota</taxon>
        <taxon>Fungi</taxon>
        <taxon>Dikarya</taxon>
        <taxon>Basidiomycota</taxon>
        <taxon>Agaricomycotina</taxon>
        <taxon>Agaricomycetes</taxon>
        <taxon>Agaricomycetidae</taxon>
        <taxon>Agaricales</taxon>
        <taxon>Pluteineae</taxon>
        <taxon>Pluteaceae</taxon>
        <taxon>Pluteus</taxon>
    </lineage>
</organism>
<name>A0ACD3A7E3_9AGAR</name>
<reference evidence="1 2" key="1">
    <citation type="journal article" date="2019" name="Nat. Ecol. Evol.">
        <title>Megaphylogeny resolves global patterns of mushroom evolution.</title>
        <authorList>
            <person name="Varga T."/>
            <person name="Krizsan K."/>
            <person name="Foldi C."/>
            <person name="Dima B."/>
            <person name="Sanchez-Garcia M."/>
            <person name="Sanchez-Ramirez S."/>
            <person name="Szollosi G.J."/>
            <person name="Szarkandi J.G."/>
            <person name="Papp V."/>
            <person name="Albert L."/>
            <person name="Andreopoulos W."/>
            <person name="Angelini C."/>
            <person name="Antonin V."/>
            <person name="Barry K.W."/>
            <person name="Bougher N.L."/>
            <person name="Buchanan P."/>
            <person name="Buyck B."/>
            <person name="Bense V."/>
            <person name="Catcheside P."/>
            <person name="Chovatia M."/>
            <person name="Cooper J."/>
            <person name="Damon W."/>
            <person name="Desjardin D."/>
            <person name="Finy P."/>
            <person name="Geml J."/>
            <person name="Haridas S."/>
            <person name="Hughes K."/>
            <person name="Justo A."/>
            <person name="Karasinski D."/>
            <person name="Kautmanova I."/>
            <person name="Kiss B."/>
            <person name="Kocsube S."/>
            <person name="Kotiranta H."/>
            <person name="LaButti K.M."/>
            <person name="Lechner B.E."/>
            <person name="Liimatainen K."/>
            <person name="Lipzen A."/>
            <person name="Lukacs Z."/>
            <person name="Mihaltcheva S."/>
            <person name="Morgado L.N."/>
            <person name="Niskanen T."/>
            <person name="Noordeloos M.E."/>
            <person name="Ohm R.A."/>
            <person name="Ortiz-Santana B."/>
            <person name="Ovrebo C."/>
            <person name="Racz N."/>
            <person name="Riley R."/>
            <person name="Savchenko A."/>
            <person name="Shiryaev A."/>
            <person name="Soop K."/>
            <person name="Spirin V."/>
            <person name="Szebenyi C."/>
            <person name="Tomsovsky M."/>
            <person name="Tulloss R.E."/>
            <person name="Uehling J."/>
            <person name="Grigoriev I.V."/>
            <person name="Vagvolgyi C."/>
            <person name="Papp T."/>
            <person name="Martin F.M."/>
            <person name="Miettinen O."/>
            <person name="Hibbett D.S."/>
            <person name="Nagy L.G."/>
        </authorList>
    </citation>
    <scope>NUCLEOTIDE SEQUENCE [LARGE SCALE GENOMIC DNA]</scope>
    <source>
        <strain evidence="1 2">NL-1719</strain>
    </source>
</reference>
<dbReference type="Proteomes" id="UP000308600">
    <property type="component" value="Unassembled WGS sequence"/>
</dbReference>
<dbReference type="EMBL" id="ML208672">
    <property type="protein sequence ID" value="TFK61319.1"/>
    <property type="molecule type" value="Genomic_DNA"/>
</dbReference>
<gene>
    <name evidence="1" type="ORF">BDN72DRAFT_466110</name>
</gene>
<keyword evidence="2" id="KW-1185">Reference proteome</keyword>
<evidence type="ECO:0000313" key="2">
    <source>
        <dbReference type="Proteomes" id="UP000308600"/>
    </source>
</evidence>
<accession>A0ACD3A7E3</accession>
<protein>
    <submittedName>
        <fullName evidence="1">Uncharacterized protein</fullName>
    </submittedName>
</protein>